<evidence type="ECO:0000256" key="2">
    <source>
        <dbReference type="SAM" id="SignalP"/>
    </source>
</evidence>
<proteinExistence type="predicted"/>
<feature type="transmembrane region" description="Helical" evidence="1">
    <location>
        <begin position="85"/>
        <end position="106"/>
    </location>
</feature>
<evidence type="ECO:0000313" key="3">
    <source>
        <dbReference type="EMBL" id="CAD6500712.1"/>
    </source>
</evidence>
<keyword evidence="1" id="KW-0812">Transmembrane</keyword>
<feature type="chain" id="PRO_5040990860" evidence="2">
    <location>
        <begin position="29"/>
        <end position="130"/>
    </location>
</feature>
<protein>
    <submittedName>
        <fullName evidence="3">BgTH12-06419</fullName>
    </submittedName>
</protein>
<sequence>MPLPTTKVKFLYIAGITKLLSLFTSCAAQAGNGGHLMYTCNGQGFYSDSVETTATTVENHGFYSINGYPILYQADGLSGPGPHKLYPMLPSTLIYTSGSVSIYFLIVDRRGTAQGMVYSSGGQYVTCDKA</sequence>
<keyword evidence="1" id="KW-0472">Membrane</keyword>
<comment type="caution">
    <text evidence="3">The sequence shown here is derived from an EMBL/GenBank/DDBJ whole genome shotgun (WGS) entry which is preliminary data.</text>
</comment>
<dbReference type="EMBL" id="CAJHIT010000004">
    <property type="protein sequence ID" value="CAD6500712.1"/>
    <property type="molecule type" value="Genomic_DNA"/>
</dbReference>
<dbReference type="AlphaFoldDB" id="A0A9W4CYI8"/>
<accession>A0A9W4CYI8</accession>
<gene>
    <name evidence="3" type="ORF">BGTH12_LOCUS2070</name>
</gene>
<feature type="signal peptide" evidence="2">
    <location>
        <begin position="1"/>
        <end position="28"/>
    </location>
</feature>
<evidence type="ECO:0000313" key="4">
    <source>
        <dbReference type="Proteomes" id="UP000683417"/>
    </source>
</evidence>
<organism evidence="3 4">
    <name type="scientific">Blumeria graminis f. sp. triticale</name>
    <dbReference type="NCBI Taxonomy" id="1689686"/>
    <lineage>
        <taxon>Eukaryota</taxon>
        <taxon>Fungi</taxon>
        <taxon>Dikarya</taxon>
        <taxon>Ascomycota</taxon>
        <taxon>Pezizomycotina</taxon>
        <taxon>Leotiomycetes</taxon>
        <taxon>Erysiphales</taxon>
        <taxon>Erysiphaceae</taxon>
        <taxon>Blumeria</taxon>
    </lineage>
</organism>
<reference evidence="3" key="1">
    <citation type="submission" date="2020-10" db="EMBL/GenBank/DDBJ databases">
        <authorList>
            <person name="Muller C M."/>
        </authorList>
    </citation>
    <scope>NUCLEOTIDE SEQUENCE</scope>
    <source>
        <strain evidence="3">THUN-12</strain>
    </source>
</reference>
<evidence type="ECO:0000256" key="1">
    <source>
        <dbReference type="SAM" id="Phobius"/>
    </source>
</evidence>
<name>A0A9W4CYI8_BLUGR</name>
<dbReference type="Proteomes" id="UP000683417">
    <property type="component" value="Unassembled WGS sequence"/>
</dbReference>
<keyword evidence="1" id="KW-1133">Transmembrane helix</keyword>
<keyword evidence="2" id="KW-0732">Signal</keyword>